<reference evidence="2 3" key="1">
    <citation type="journal article" date="2020" name="Nat. Commun.">
        <title>Donkey genomes provide new insights into domestication and selection for coat color.</title>
        <authorList>
            <person name="Wang"/>
            <person name="C."/>
            <person name="Li"/>
            <person name="H."/>
            <person name="Guo"/>
            <person name="Y."/>
            <person name="Huang"/>
            <person name="J."/>
            <person name="Sun"/>
            <person name="Y."/>
            <person name="Min"/>
            <person name="J."/>
            <person name="Wang"/>
            <person name="J."/>
            <person name="Fang"/>
            <person name="X."/>
            <person name="Zhao"/>
            <person name="Z."/>
            <person name="Wang"/>
            <person name="S."/>
            <person name="Zhang"/>
            <person name="Y."/>
            <person name="Liu"/>
            <person name="Q."/>
            <person name="Jiang"/>
            <person name="Q."/>
            <person name="Wang"/>
            <person name="X."/>
            <person name="Guo"/>
            <person name="Y."/>
            <person name="Yang"/>
            <person name="C."/>
            <person name="Wang"/>
            <person name="Y."/>
            <person name="Tian"/>
            <person name="F."/>
            <person name="Zhuang"/>
            <person name="G."/>
            <person name="Fan"/>
            <person name="Y."/>
            <person name="Gao"/>
            <person name="Q."/>
            <person name="Li"/>
            <person name="Y."/>
            <person name="Ju"/>
            <person name="Z."/>
            <person name="Li"/>
            <person name="J."/>
            <person name="Li"/>
            <person name="R."/>
            <person name="Hou"/>
            <person name="M."/>
            <person name="Yang"/>
            <person name="G."/>
            <person name="Liu"/>
            <person name="G."/>
            <person name="Liu"/>
            <person name="W."/>
            <person name="Guo"/>
            <person name="J."/>
            <person name="Pan"/>
            <person name="S."/>
            <person name="Fan"/>
            <person name="G."/>
            <person name="Zhang"/>
            <person name="W."/>
            <person name="Zhang"/>
            <person name="R."/>
            <person name="Yu"/>
            <person name="J."/>
            <person name="Zhang"/>
            <person name="X."/>
            <person name="Yin"/>
            <person name="Q."/>
            <person name="Ji"/>
            <person name="C."/>
            <person name="Jin"/>
            <person name="Y."/>
            <person name="Yue"/>
            <person name="G."/>
            <person name="Liu"/>
            <person name="M."/>
            <person name="Xu"/>
            <person name="J."/>
            <person name="Liu"/>
            <person name="S."/>
            <person name="Jordana"/>
            <person name="J."/>
            <person name="Noce"/>
            <person name="A."/>
            <person name="Amills"/>
            <person name="M."/>
            <person name="Wu"/>
            <person name="D.D."/>
            <person name="Li"/>
            <person name="S."/>
            <person name="Zhou"/>
            <person name="X. and Zhong"/>
            <person name="J."/>
        </authorList>
    </citation>
    <scope>NUCLEOTIDE SEQUENCE [LARGE SCALE GENOMIC DNA]</scope>
</reference>
<protein>
    <submittedName>
        <fullName evidence="2">Uncharacterized protein</fullName>
    </submittedName>
</protein>
<reference evidence="2" key="3">
    <citation type="submission" date="2025-09" db="UniProtKB">
        <authorList>
            <consortium name="Ensembl"/>
        </authorList>
    </citation>
    <scope>IDENTIFICATION</scope>
</reference>
<organism evidence="2 3">
    <name type="scientific">Equus asinus</name>
    <name type="common">Donkey</name>
    <name type="synonym">Equus africanus asinus</name>
    <dbReference type="NCBI Taxonomy" id="9793"/>
    <lineage>
        <taxon>Eukaryota</taxon>
        <taxon>Metazoa</taxon>
        <taxon>Chordata</taxon>
        <taxon>Craniata</taxon>
        <taxon>Vertebrata</taxon>
        <taxon>Euteleostomi</taxon>
        <taxon>Mammalia</taxon>
        <taxon>Eutheria</taxon>
        <taxon>Laurasiatheria</taxon>
        <taxon>Perissodactyla</taxon>
        <taxon>Equidae</taxon>
        <taxon>Equus</taxon>
    </lineage>
</organism>
<accession>A0A9L0JUS9</accession>
<evidence type="ECO:0000313" key="3">
    <source>
        <dbReference type="Proteomes" id="UP000694387"/>
    </source>
</evidence>
<keyword evidence="3" id="KW-1185">Reference proteome</keyword>
<name>A0A9L0JUS9_EQUAS</name>
<dbReference type="Proteomes" id="UP000694387">
    <property type="component" value="Chromosome 26"/>
</dbReference>
<sequence length="177" mass="19313">MPSSFQPVWPVRTHPARSQSPRSRSLQWEGSRLTPWTRMKRLPRPGARASKWSPAPGRLKMRRTVGTKAPASHPAPLRPEFTSVIRAGALKEDLVRPWGLASPGEPPAALLHAGFLPPVVRGLCTPGTIRYGPAELGFVYPHLQRLGPGPGFPEAFYPSLGLPYPGPPGTRVQRKGD</sequence>
<dbReference type="Ensembl" id="ENSEAST00005059647.1">
    <property type="protein sequence ID" value="ENSEASP00005057056.1"/>
    <property type="gene ID" value="ENSEASG00005038114.1"/>
</dbReference>
<evidence type="ECO:0000313" key="2">
    <source>
        <dbReference type="Ensembl" id="ENSEASP00005057056.1"/>
    </source>
</evidence>
<proteinExistence type="predicted"/>
<dbReference type="GeneTree" id="ENSGT00940000161295"/>
<dbReference type="AlphaFoldDB" id="A0A9L0JUS9"/>
<feature type="region of interest" description="Disordered" evidence="1">
    <location>
        <begin position="1"/>
        <end position="57"/>
    </location>
</feature>
<reference evidence="2" key="2">
    <citation type="submission" date="2025-08" db="UniProtKB">
        <authorList>
            <consortium name="Ensembl"/>
        </authorList>
    </citation>
    <scope>IDENTIFICATION</scope>
</reference>
<feature type="compositionally biased region" description="Polar residues" evidence="1">
    <location>
        <begin position="16"/>
        <end position="28"/>
    </location>
</feature>
<evidence type="ECO:0000256" key="1">
    <source>
        <dbReference type="SAM" id="MobiDB-lite"/>
    </source>
</evidence>